<dbReference type="InterPro" id="IPR009061">
    <property type="entry name" value="DNA-bd_dom_put_sf"/>
</dbReference>
<dbReference type="Gene3D" id="1.10.1660.10">
    <property type="match status" value="1"/>
</dbReference>
<proteinExistence type="predicted"/>
<evidence type="ECO:0000313" key="2">
    <source>
        <dbReference type="Proteomes" id="UP000624701"/>
    </source>
</evidence>
<protein>
    <submittedName>
        <fullName evidence="1">Uncharacterized protein</fullName>
    </submittedName>
</protein>
<keyword evidence="2" id="KW-1185">Reference proteome</keyword>
<gene>
    <name evidence="1" type="ORF">GCM10011444_13190</name>
</gene>
<evidence type="ECO:0000313" key="1">
    <source>
        <dbReference type="EMBL" id="GGI57010.1"/>
    </source>
</evidence>
<name>A0ABQ2BX36_9FLAO</name>
<accession>A0ABQ2BX36</accession>
<organism evidence="1 2">
    <name type="scientific">Winogradskyella haliclonae</name>
    <dbReference type="NCBI Taxonomy" id="2048558"/>
    <lineage>
        <taxon>Bacteria</taxon>
        <taxon>Pseudomonadati</taxon>
        <taxon>Bacteroidota</taxon>
        <taxon>Flavobacteriia</taxon>
        <taxon>Flavobacteriales</taxon>
        <taxon>Flavobacteriaceae</taxon>
        <taxon>Winogradskyella</taxon>
    </lineage>
</organism>
<dbReference type="RefSeq" id="WP_188373894.1">
    <property type="nucleotide sequence ID" value="NZ_BMDQ01000001.1"/>
</dbReference>
<dbReference type="SUPFAM" id="SSF46955">
    <property type="entry name" value="Putative DNA-binding domain"/>
    <property type="match status" value="1"/>
</dbReference>
<reference evidence="2" key="1">
    <citation type="journal article" date="2019" name="Int. J. Syst. Evol. Microbiol.">
        <title>The Global Catalogue of Microorganisms (GCM) 10K type strain sequencing project: providing services to taxonomists for standard genome sequencing and annotation.</title>
        <authorList>
            <consortium name="The Broad Institute Genomics Platform"/>
            <consortium name="The Broad Institute Genome Sequencing Center for Infectious Disease"/>
            <person name="Wu L."/>
            <person name="Ma J."/>
        </authorList>
    </citation>
    <scope>NUCLEOTIDE SEQUENCE [LARGE SCALE GENOMIC DNA]</scope>
    <source>
        <strain evidence="2">CCM 8681</strain>
    </source>
</reference>
<dbReference type="EMBL" id="BMDQ01000001">
    <property type="protein sequence ID" value="GGI57010.1"/>
    <property type="molecule type" value="Genomic_DNA"/>
</dbReference>
<dbReference type="Proteomes" id="UP000624701">
    <property type="component" value="Unassembled WGS sequence"/>
</dbReference>
<comment type="caution">
    <text evidence="1">The sequence shown here is derived from an EMBL/GenBank/DDBJ whole genome shotgun (WGS) entry which is preliminary data.</text>
</comment>
<sequence length="303" mass="36590">MINLKDYYKNFKANNELFEILRERRFKKTEMDVVYDDFVRWEKNGLLWSEFEDKHHHRKYSYVYYTWVKLVEQLRQFGFDYQIIKTFKCSLSETFDNDFYKLAIEEKRELLLEYCSEEELNRFNDEIENEVEEENPITAFESFILNVINHNDIVSLLFFHNKPHFYVPISGEILKEFELRPEASEYFEYLKESHVSISINEITRSFINNDIPSDIRSEKFTSILTEQEHNALKLIRKDYKNLKSVLITTKDDQLNMIELETVKKANAESMFIHHFKKGDYKSMHITTVDGKVVYITDNEKHKL</sequence>